<dbReference type="Pfam" id="PF00092">
    <property type="entry name" value="VWA"/>
    <property type="match status" value="1"/>
</dbReference>
<dbReference type="Proteomes" id="UP000749559">
    <property type="component" value="Unassembled WGS sequence"/>
</dbReference>
<evidence type="ECO:0000313" key="1">
    <source>
        <dbReference type="EMBL" id="CAH1791587.1"/>
    </source>
</evidence>
<protein>
    <submittedName>
        <fullName evidence="1">Uncharacterized protein</fullName>
    </submittedName>
</protein>
<dbReference type="SUPFAM" id="SSF53300">
    <property type="entry name" value="vWA-like"/>
    <property type="match status" value="1"/>
</dbReference>
<name>A0A8J1U565_OWEFU</name>
<dbReference type="OrthoDB" id="446890at2759"/>
<evidence type="ECO:0000313" key="2">
    <source>
        <dbReference type="Proteomes" id="UP000749559"/>
    </source>
</evidence>
<dbReference type="SMART" id="SM00327">
    <property type="entry name" value="VWA"/>
    <property type="match status" value="1"/>
</dbReference>
<dbReference type="PANTHER" id="PTHR24020:SF20">
    <property type="entry name" value="PH DOMAIN-CONTAINING PROTEIN"/>
    <property type="match status" value="1"/>
</dbReference>
<dbReference type="PANTHER" id="PTHR24020">
    <property type="entry name" value="COLLAGEN ALPHA"/>
    <property type="match status" value="1"/>
</dbReference>
<dbReference type="Gene3D" id="3.40.50.410">
    <property type="entry name" value="von Willebrand factor, type A domain"/>
    <property type="match status" value="1"/>
</dbReference>
<dbReference type="InterPro" id="IPR050525">
    <property type="entry name" value="ECM_Assembly_Org"/>
</dbReference>
<keyword evidence="2" id="KW-1185">Reference proteome</keyword>
<dbReference type="PROSITE" id="PS50234">
    <property type="entry name" value="VWFA"/>
    <property type="match status" value="1"/>
</dbReference>
<dbReference type="CDD" id="cd01450">
    <property type="entry name" value="vWFA_subfamily_ECM"/>
    <property type="match status" value="1"/>
</dbReference>
<dbReference type="EMBL" id="CAIIXF020000008">
    <property type="protein sequence ID" value="CAH1791587.1"/>
    <property type="molecule type" value="Genomic_DNA"/>
</dbReference>
<reference evidence="1" key="1">
    <citation type="submission" date="2022-03" db="EMBL/GenBank/DDBJ databases">
        <authorList>
            <person name="Martin C."/>
        </authorList>
    </citation>
    <scope>NUCLEOTIDE SEQUENCE</scope>
</reference>
<proteinExistence type="predicted"/>
<accession>A0A8J1U565</accession>
<gene>
    <name evidence="1" type="ORF">OFUS_LOCUS16657</name>
</gene>
<dbReference type="InterPro" id="IPR036465">
    <property type="entry name" value="vWFA_dom_sf"/>
</dbReference>
<organism evidence="1 2">
    <name type="scientific">Owenia fusiformis</name>
    <name type="common">Polychaete worm</name>
    <dbReference type="NCBI Taxonomy" id="6347"/>
    <lineage>
        <taxon>Eukaryota</taxon>
        <taxon>Metazoa</taxon>
        <taxon>Spiralia</taxon>
        <taxon>Lophotrochozoa</taxon>
        <taxon>Annelida</taxon>
        <taxon>Polychaeta</taxon>
        <taxon>Sedentaria</taxon>
        <taxon>Canalipalpata</taxon>
        <taxon>Sabellida</taxon>
        <taxon>Oweniida</taxon>
        <taxon>Oweniidae</taxon>
        <taxon>Owenia</taxon>
    </lineage>
</organism>
<dbReference type="InterPro" id="IPR002035">
    <property type="entry name" value="VWF_A"/>
</dbReference>
<sequence>MDVLIFGVLVATTLCMCGATGVDQEDGYANDDKLLDLLEEIELRRLMSKFKGKVGFKKIHQNDQGRADQGAGSECSVYKNKYKLMEDKNPCFFRECKGSKFSDPIRCRDGLGVPDEVLNEVFPPKYPCTKPMKECKATLSDKGVTNVNVDVCGIDLIWVVDISCSISNADKLKVKNFILAATKQLPVRPPFTQVGALAFSEKAYHILYMNSYNNKNKVLKALSIMPLTPDKCATATYEALYETRVTYLSKSRGNRPDKPDIVVVLTDGKTHPPEKAPETILRAKELKATGAQVFVLSLPNIKTLPGTDEWRAIASSEKNIYTLDSFDALKGMIKEITRKACSVL</sequence>
<dbReference type="AlphaFoldDB" id="A0A8J1U565"/>
<comment type="caution">
    <text evidence="1">The sequence shown here is derived from an EMBL/GenBank/DDBJ whole genome shotgun (WGS) entry which is preliminary data.</text>
</comment>